<feature type="domain" description="RNase H type-1" evidence="1">
    <location>
        <begin position="4"/>
        <end position="95"/>
    </location>
</feature>
<protein>
    <recommendedName>
        <fullName evidence="1">RNase H type-1 domain-containing protein</fullName>
    </recommendedName>
</protein>
<comment type="caution">
    <text evidence="2">The sequence shown here is derived from an EMBL/GenBank/DDBJ whole genome shotgun (WGS) entry which is preliminary data.</text>
</comment>
<keyword evidence="3" id="KW-1185">Reference proteome</keyword>
<dbReference type="InterPro" id="IPR012337">
    <property type="entry name" value="RNaseH-like_sf"/>
</dbReference>
<dbReference type="InterPro" id="IPR044730">
    <property type="entry name" value="RNase_H-like_dom_plant"/>
</dbReference>
<dbReference type="EMBL" id="JBANQN010000004">
    <property type="protein sequence ID" value="KAK6791791.1"/>
    <property type="molecule type" value="Genomic_DNA"/>
</dbReference>
<dbReference type="Proteomes" id="UP001371456">
    <property type="component" value="Unassembled WGS sequence"/>
</dbReference>
<gene>
    <name evidence="2" type="ORF">RDI58_010872</name>
</gene>
<dbReference type="InterPro" id="IPR002156">
    <property type="entry name" value="RNaseH_domain"/>
</dbReference>
<dbReference type="CDD" id="cd06222">
    <property type="entry name" value="RNase_H_like"/>
    <property type="match status" value="1"/>
</dbReference>
<evidence type="ECO:0000313" key="3">
    <source>
        <dbReference type="Proteomes" id="UP001371456"/>
    </source>
</evidence>
<dbReference type="AlphaFoldDB" id="A0AAN8TUF9"/>
<evidence type="ECO:0000259" key="1">
    <source>
        <dbReference type="Pfam" id="PF13456"/>
    </source>
</evidence>
<proteinExistence type="predicted"/>
<evidence type="ECO:0000313" key="2">
    <source>
        <dbReference type="EMBL" id="KAK6791791.1"/>
    </source>
</evidence>
<dbReference type="PANTHER" id="PTHR47723">
    <property type="entry name" value="OS05G0353850 PROTEIN"/>
    <property type="match status" value="1"/>
</dbReference>
<dbReference type="PANTHER" id="PTHR47723:SF24">
    <property type="entry name" value="RNASE H TYPE-1 DOMAIN-CONTAINING PROTEIN"/>
    <property type="match status" value="1"/>
</dbReference>
<dbReference type="InterPro" id="IPR053151">
    <property type="entry name" value="RNase_H-like"/>
</dbReference>
<name>A0AAN8TUF9_SOLBU</name>
<sequence>MYAQAKGIGLDTNIEAQATTIQETLKISYRKRFQNLLIETDSLSLKNIIQMTQRIPWEIGEIMEDIMKEMRTQKAKIKHISREGNPIADYLANLAINQTDIQEFNEFAELPIADKHIINLDKTQISSIRIRTWQIIYNVRHIDKQGRGASKQFT</sequence>
<dbReference type="GO" id="GO:0004523">
    <property type="term" value="F:RNA-DNA hybrid ribonuclease activity"/>
    <property type="evidence" value="ECO:0007669"/>
    <property type="project" value="InterPro"/>
</dbReference>
<organism evidence="2 3">
    <name type="scientific">Solanum bulbocastanum</name>
    <name type="common">Wild potato</name>
    <dbReference type="NCBI Taxonomy" id="147425"/>
    <lineage>
        <taxon>Eukaryota</taxon>
        <taxon>Viridiplantae</taxon>
        <taxon>Streptophyta</taxon>
        <taxon>Embryophyta</taxon>
        <taxon>Tracheophyta</taxon>
        <taxon>Spermatophyta</taxon>
        <taxon>Magnoliopsida</taxon>
        <taxon>eudicotyledons</taxon>
        <taxon>Gunneridae</taxon>
        <taxon>Pentapetalae</taxon>
        <taxon>asterids</taxon>
        <taxon>lamiids</taxon>
        <taxon>Solanales</taxon>
        <taxon>Solanaceae</taxon>
        <taxon>Solanoideae</taxon>
        <taxon>Solaneae</taxon>
        <taxon>Solanum</taxon>
    </lineage>
</organism>
<reference evidence="2 3" key="1">
    <citation type="submission" date="2024-02" db="EMBL/GenBank/DDBJ databases">
        <title>de novo genome assembly of Solanum bulbocastanum strain 11H21.</title>
        <authorList>
            <person name="Hosaka A.J."/>
        </authorList>
    </citation>
    <scope>NUCLEOTIDE SEQUENCE [LARGE SCALE GENOMIC DNA]</scope>
    <source>
        <tissue evidence="2">Young leaves</tissue>
    </source>
</reference>
<dbReference type="GO" id="GO:0003676">
    <property type="term" value="F:nucleic acid binding"/>
    <property type="evidence" value="ECO:0007669"/>
    <property type="project" value="InterPro"/>
</dbReference>
<dbReference type="SUPFAM" id="SSF53098">
    <property type="entry name" value="Ribonuclease H-like"/>
    <property type="match status" value="1"/>
</dbReference>
<dbReference type="Pfam" id="PF13456">
    <property type="entry name" value="RVT_3"/>
    <property type="match status" value="1"/>
</dbReference>
<accession>A0AAN8TUF9</accession>
<dbReference type="InterPro" id="IPR036397">
    <property type="entry name" value="RNaseH_sf"/>
</dbReference>
<dbReference type="Gene3D" id="3.30.420.10">
    <property type="entry name" value="Ribonuclease H-like superfamily/Ribonuclease H"/>
    <property type="match status" value="1"/>
</dbReference>